<reference evidence="1 2" key="1">
    <citation type="submission" date="2015-03" db="EMBL/GenBank/DDBJ databases">
        <title>Luteipulveratus halotolerans sp. nov., a novel actinobacterium (Dermacoccaceae) from Sarawak, Malaysia.</title>
        <authorList>
            <person name="Juboi H."/>
            <person name="Basik A."/>
            <person name="Shamsul S.S."/>
            <person name="Arnold P."/>
            <person name="Schmitt E.K."/>
            <person name="Sanglier J.-J."/>
            <person name="Yeo T."/>
        </authorList>
    </citation>
    <scope>NUCLEOTIDE SEQUENCE [LARGE SCALE GENOMIC DNA]</scope>
    <source>
        <strain evidence="1 2">MN07-A0370</strain>
    </source>
</reference>
<dbReference type="RefSeq" id="WP_052595523.1">
    <property type="nucleotide sequence ID" value="NZ_CP011112.1"/>
</dbReference>
<dbReference type="EMBL" id="CP011112">
    <property type="protein sequence ID" value="AKU18112.1"/>
    <property type="molecule type" value="Genomic_DNA"/>
</dbReference>
<sequence length="166" mass="18409">MSLPYAEPLTVREPCELVVPEPPRRGEPGGDVCGACEWSDRAQTLWSDEQWRLHSPGQTSLRGAVWLASTVHVDSFADLPPEHQASFGPVCARVDRALMSLDGVARVYLYRWGDGGAHFHVWFMPRPIGRLDMMGHMLPVWEDTMPPLSRAEIDAVGAEISSTMAI</sequence>
<evidence type="ECO:0000313" key="2">
    <source>
        <dbReference type="Proteomes" id="UP000066480"/>
    </source>
</evidence>
<dbReference type="InterPro" id="IPR036265">
    <property type="entry name" value="HIT-like_sf"/>
</dbReference>
<dbReference type="KEGG" id="lmoi:VV02_23345"/>
<proteinExistence type="predicted"/>
<evidence type="ECO:0000313" key="1">
    <source>
        <dbReference type="EMBL" id="AKU18112.1"/>
    </source>
</evidence>
<dbReference type="Gene3D" id="3.30.428.10">
    <property type="entry name" value="HIT-like"/>
    <property type="match status" value="1"/>
</dbReference>
<evidence type="ECO:0008006" key="3">
    <source>
        <dbReference type="Google" id="ProtNLM"/>
    </source>
</evidence>
<protein>
    <recommendedName>
        <fullName evidence="3">Diadenosine tetraphosphate hydrolase</fullName>
    </recommendedName>
</protein>
<dbReference type="STRING" id="571913.VV02_23345"/>
<dbReference type="AlphaFoldDB" id="A0A0K1JN16"/>
<name>A0A0K1JN16_9MICO</name>
<dbReference type="OrthoDB" id="3867598at2"/>
<organism evidence="1 2">
    <name type="scientific">Luteipulveratus mongoliensis</name>
    <dbReference type="NCBI Taxonomy" id="571913"/>
    <lineage>
        <taxon>Bacteria</taxon>
        <taxon>Bacillati</taxon>
        <taxon>Actinomycetota</taxon>
        <taxon>Actinomycetes</taxon>
        <taxon>Micrococcales</taxon>
        <taxon>Dermacoccaceae</taxon>
        <taxon>Luteipulveratus</taxon>
    </lineage>
</organism>
<dbReference type="Proteomes" id="UP000066480">
    <property type="component" value="Chromosome"/>
</dbReference>
<gene>
    <name evidence="1" type="ORF">VV02_23345</name>
</gene>
<keyword evidence="2" id="KW-1185">Reference proteome</keyword>
<accession>A0A0K1JN16</accession>
<dbReference type="SUPFAM" id="SSF54197">
    <property type="entry name" value="HIT-like"/>
    <property type="match status" value="1"/>
</dbReference>